<dbReference type="Proteomes" id="UP001642484">
    <property type="component" value="Unassembled WGS sequence"/>
</dbReference>
<sequence>MVITLRPFRLGFFTFLGFFDRPSEAATYAIDAHGHSRALMRQEATNRQASLEEGDPDNDCVWGDWQDWTQCTVTCGNGMRTRQKSQESIGEEAVCEEPKMMLASIGHATLNKGLRAAPRMSSANKMKSHLHPRKSQSQVCSHTTCPTTTSTTFTMDPFEAETTTEPDTESASGGLASAMSDVASSLNPFSD</sequence>
<feature type="chain" id="PRO_5046335215" evidence="2">
    <location>
        <begin position="26"/>
        <end position="191"/>
    </location>
</feature>
<keyword evidence="2" id="KW-0732">Signal</keyword>
<accession>A0ABP0HVW4</accession>
<organism evidence="3 4">
    <name type="scientific">Durusdinium trenchii</name>
    <dbReference type="NCBI Taxonomy" id="1381693"/>
    <lineage>
        <taxon>Eukaryota</taxon>
        <taxon>Sar</taxon>
        <taxon>Alveolata</taxon>
        <taxon>Dinophyceae</taxon>
        <taxon>Suessiales</taxon>
        <taxon>Symbiodiniaceae</taxon>
        <taxon>Durusdinium</taxon>
    </lineage>
</organism>
<gene>
    <name evidence="3" type="ORF">CCMP2556_LOCUS3607</name>
</gene>
<evidence type="ECO:0000256" key="2">
    <source>
        <dbReference type="SAM" id="SignalP"/>
    </source>
</evidence>
<proteinExistence type="predicted"/>
<protein>
    <submittedName>
        <fullName evidence="3">Uncharacterized protein</fullName>
    </submittedName>
</protein>
<evidence type="ECO:0000313" key="4">
    <source>
        <dbReference type="Proteomes" id="UP001642484"/>
    </source>
</evidence>
<feature type="compositionally biased region" description="Polar residues" evidence="1">
    <location>
        <begin position="182"/>
        <end position="191"/>
    </location>
</feature>
<reference evidence="3 4" key="1">
    <citation type="submission" date="2024-02" db="EMBL/GenBank/DDBJ databases">
        <authorList>
            <person name="Chen Y."/>
            <person name="Shah S."/>
            <person name="Dougan E. K."/>
            <person name="Thang M."/>
            <person name="Chan C."/>
        </authorList>
    </citation>
    <scope>NUCLEOTIDE SEQUENCE [LARGE SCALE GENOMIC DNA]</scope>
</reference>
<feature type="region of interest" description="Disordered" evidence="1">
    <location>
        <begin position="160"/>
        <end position="191"/>
    </location>
</feature>
<dbReference type="Gene3D" id="2.20.100.10">
    <property type="entry name" value="Thrombospondin type-1 (TSP1) repeat"/>
    <property type="match status" value="1"/>
</dbReference>
<keyword evidence="4" id="KW-1185">Reference proteome</keyword>
<comment type="caution">
    <text evidence="3">The sequence shown here is derived from an EMBL/GenBank/DDBJ whole genome shotgun (WGS) entry which is preliminary data.</text>
</comment>
<dbReference type="SMART" id="SM00209">
    <property type="entry name" value="TSP1"/>
    <property type="match status" value="1"/>
</dbReference>
<name>A0ABP0HVW4_9DINO</name>
<dbReference type="Pfam" id="PF00090">
    <property type="entry name" value="TSP_1"/>
    <property type="match status" value="1"/>
</dbReference>
<dbReference type="InterPro" id="IPR000884">
    <property type="entry name" value="TSP1_rpt"/>
</dbReference>
<evidence type="ECO:0000256" key="1">
    <source>
        <dbReference type="SAM" id="MobiDB-lite"/>
    </source>
</evidence>
<dbReference type="InterPro" id="IPR036383">
    <property type="entry name" value="TSP1_rpt_sf"/>
</dbReference>
<dbReference type="EMBL" id="CAXAMN010001436">
    <property type="protein sequence ID" value="CAK8994360.1"/>
    <property type="molecule type" value="Genomic_DNA"/>
</dbReference>
<dbReference type="PROSITE" id="PS50092">
    <property type="entry name" value="TSP1"/>
    <property type="match status" value="1"/>
</dbReference>
<feature type="signal peptide" evidence="2">
    <location>
        <begin position="1"/>
        <end position="25"/>
    </location>
</feature>
<dbReference type="SUPFAM" id="SSF82895">
    <property type="entry name" value="TSP-1 type 1 repeat"/>
    <property type="match status" value="1"/>
</dbReference>
<evidence type="ECO:0000313" key="3">
    <source>
        <dbReference type="EMBL" id="CAK8994360.1"/>
    </source>
</evidence>